<keyword evidence="4" id="KW-1185">Reference proteome</keyword>
<evidence type="ECO:0000256" key="1">
    <source>
        <dbReference type="SAM" id="MobiDB-lite"/>
    </source>
</evidence>
<dbReference type="AlphaFoldDB" id="H0EXJ0"/>
<keyword evidence="2" id="KW-0732">Signal</keyword>
<evidence type="ECO:0000313" key="4">
    <source>
        <dbReference type="Proteomes" id="UP000005446"/>
    </source>
</evidence>
<dbReference type="InParanoid" id="H0EXJ0"/>
<name>H0EXJ0_GLAL7</name>
<proteinExistence type="predicted"/>
<dbReference type="HOGENOM" id="CLU_783135_0_0_1"/>
<feature type="compositionally biased region" description="Basic and acidic residues" evidence="1">
    <location>
        <begin position="235"/>
        <end position="250"/>
    </location>
</feature>
<feature type="signal peptide" evidence="2">
    <location>
        <begin position="1"/>
        <end position="18"/>
    </location>
</feature>
<sequence>MQLSHIGLIGVFLSSVIGSTIPSIQDDEALSAPSLYARASGGHFILHLNKALTAAKYEDLQTEMESDFPDAQLDFDEKMTTVRTTSTAKMRCSHKYVSDIEKAIKKHEYRSYMTTATWVDPEGVAERSLEDSPSAPSFDKRAGGGHFILHLNKALSASKYEDLQEEMKDDFPKANLNFDEEMTTVRTTSTAKMTCSHKYVSDIEKAIKKQDYRSYMTTATWVDPEEVAERSLNTDGEHTKENEGLSKRIDGPNTNYIAVRIAVIKNKSNGKSDMGKMQDKMDKLINDLHDNFPDVNPMWTEMNTSGESKLSITSQNMDGDMDTIAVYLEDRTSSPKLTYVRVVQGGRTVSTYNG</sequence>
<evidence type="ECO:0000313" key="3">
    <source>
        <dbReference type="EMBL" id="EHK96723.1"/>
    </source>
</evidence>
<reference evidence="3 4" key="1">
    <citation type="journal article" date="2012" name="Eukaryot. Cell">
        <title>Genome sequence of the fungus Glarea lozoyensis: the first genome sequence of a species from the Helotiaceae family.</title>
        <authorList>
            <person name="Youssar L."/>
            <person name="Gruening B.A."/>
            <person name="Erxleben A."/>
            <person name="Guenther S."/>
            <person name="Huettel W."/>
        </authorList>
    </citation>
    <scope>NUCLEOTIDE SEQUENCE [LARGE SCALE GENOMIC DNA]</scope>
    <source>
        <strain evidence="4">ATCC 74030 / MF5533</strain>
    </source>
</reference>
<accession>H0EXJ0</accession>
<evidence type="ECO:0000256" key="2">
    <source>
        <dbReference type="SAM" id="SignalP"/>
    </source>
</evidence>
<dbReference type="OrthoDB" id="10272153at2759"/>
<protein>
    <submittedName>
        <fullName evidence="3">Uncharacterized protein</fullName>
    </submittedName>
</protein>
<organism evidence="3 4">
    <name type="scientific">Glarea lozoyensis (strain ATCC 74030 / MF5533)</name>
    <dbReference type="NCBI Taxonomy" id="1104152"/>
    <lineage>
        <taxon>Eukaryota</taxon>
        <taxon>Fungi</taxon>
        <taxon>Dikarya</taxon>
        <taxon>Ascomycota</taxon>
        <taxon>Pezizomycotina</taxon>
        <taxon>Leotiomycetes</taxon>
        <taxon>Helotiales</taxon>
        <taxon>Helotiaceae</taxon>
        <taxon>Glarea</taxon>
    </lineage>
</organism>
<comment type="caution">
    <text evidence="3">The sequence shown here is derived from an EMBL/GenBank/DDBJ whole genome shotgun (WGS) entry which is preliminary data.</text>
</comment>
<gene>
    <name evidence="3" type="ORF">M7I_7526</name>
</gene>
<dbReference type="Proteomes" id="UP000005446">
    <property type="component" value="Unassembled WGS sequence"/>
</dbReference>
<feature type="chain" id="PRO_5003531865" evidence="2">
    <location>
        <begin position="19"/>
        <end position="354"/>
    </location>
</feature>
<dbReference type="EMBL" id="AGUE01000227">
    <property type="protein sequence ID" value="EHK96723.1"/>
    <property type="molecule type" value="Genomic_DNA"/>
</dbReference>
<feature type="region of interest" description="Disordered" evidence="1">
    <location>
        <begin position="231"/>
        <end position="251"/>
    </location>
</feature>